<feature type="domain" description="ABC transporter" evidence="5">
    <location>
        <begin position="23"/>
        <end position="255"/>
    </location>
</feature>
<comment type="caution">
    <text evidence="6">The sequence shown here is derived from an EMBL/GenBank/DDBJ whole genome shotgun (WGS) entry which is preliminary data.</text>
</comment>
<evidence type="ECO:0000313" key="7">
    <source>
        <dbReference type="Proteomes" id="UP000305267"/>
    </source>
</evidence>
<dbReference type="InterPro" id="IPR003593">
    <property type="entry name" value="AAA+_ATPase"/>
</dbReference>
<dbReference type="SMART" id="SM00382">
    <property type="entry name" value="AAA"/>
    <property type="match status" value="1"/>
</dbReference>
<protein>
    <submittedName>
        <fullName evidence="6">ABC transporter ATP-binding protein</fullName>
    </submittedName>
</protein>
<dbReference type="EMBL" id="VDDA01000047">
    <property type="protein sequence ID" value="TNC06639.1"/>
    <property type="molecule type" value="Genomic_DNA"/>
</dbReference>
<dbReference type="PROSITE" id="PS50893">
    <property type="entry name" value="ABC_TRANSPORTER_2"/>
    <property type="match status" value="1"/>
</dbReference>
<keyword evidence="4 6" id="KW-0067">ATP-binding</keyword>
<keyword evidence="3" id="KW-0547">Nucleotide-binding</keyword>
<evidence type="ECO:0000259" key="5">
    <source>
        <dbReference type="PROSITE" id="PS50893"/>
    </source>
</evidence>
<dbReference type="Pfam" id="PF00005">
    <property type="entry name" value="ABC_tran"/>
    <property type="match status" value="1"/>
</dbReference>
<dbReference type="PANTHER" id="PTHR42788:SF13">
    <property type="entry name" value="ALIPHATIC SULFONATES IMPORT ATP-BINDING PROTEIN SSUB"/>
    <property type="match status" value="1"/>
</dbReference>
<dbReference type="InterPro" id="IPR003439">
    <property type="entry name" value="ABC_transporter-like_ATP-bd"/>
</dbReference>
<dbReference type="AlphaFoldDB" id="A0A5C4L5H0"/>
<keyword evidence="2" id="KW-0813">Transport</keyword>
<reference evidence="6 7" key="1">
    <citation type="submission" date="2019-06" db="EMBL/GenBank/DDBJ databases">
        <title>Genome of Methylobacterium sp. 17Sr1-39.</title>
        <authorList>
            <person name="Seo T."/>
        </authorList>
    </citation>
    <scope>NUCLEOTIDE SEQUENCE [LARGE SCALE GENOMIC DNA]</scope>
    <source>
        <strain evidence="6 7">17Sr1-39</strain>
    </source>
</reference>
<evidence type="ECO:0000256" key="3">
    <source>
        <dbReference type="ARBA" id="ARBA00022741"/>
    </source>
</evidence>
<dbReference type="GO" id="GO:0005524">
    <property type="term" value="F:ATP binding"/>
    <property type="evidence" value="ECO:0007669"/>
    <property type="project" value="UniProtKB-KW"/>
</dbReference>
<keyword evidence="7" id="KW-1185">Reference proteome</keyword>
<dbReference type="InterPro" id="IPR027417">
    <property type="entry name" value="P-loop_NTPase"/>
</dbReference>
<evidence type="ECO:0000256" key="4">
    <source>
        <dbReference type="ARBA" id="ARBA00022840"/>
    </source>
</evidence>
<dbReference type="SUPFAM" id="SSF52540">
    <property type="entry name" value="P-loop containing nucleoside triphosphate hydrolases"/>
    <property type="match status" value="1"/>
</dbReference>
<dbReference type="InterPro" id="IPR017871">
    <property type="entry name" value="ABC_transporter-like_CS"/>
</dbReference>
<dbReference type="Proteomes" id="UP000305267">
    <property type="component" value="Unassembled WGS sequence"/>
</dbReference>
<evidence type="ECO:0000256" key="2">
    <source>
        <dbReference type="ARBA" id="ARBA00022448"/>
    </source>
</evidence>
<dbReference type="CDD" id="cd03293">
    <property type="entry name" value="ABC_NrtD_SsuB_transporters"/>
    <property type="match status" value="1"/>
</dbReference>
<sequence length="271" mass="28895">MAISPAPCPSPCPVPAPVTTGRVRVDGVAIRYRGTGGHWVEALAPTDLVLEPGSFTALVGPSGCGKSTLLNAVAGFVPVQAGRIDVDGKSVAGPDPEVGVVFQQYALFPWLTAAQNIGFALKRFGLSAAERRSQALAGLAEVGLEGRGNMYPGQLSGGMKQRVALARTLASRPKVLLMDEPFGALDAQTRASMHELLLGVWEAHRTTVLFVTHDVDEALVLSDRVHVMSAGPGRIVETLDVASPRPRRVDDVDATYLANRNRIMRRLRHAH</sequence>
<name>A0A5C4L5H0_9HYPH</name>
<comment type="similarity">
    <text evidence="1">Belongs to the ABC transporter superfamily.</text>
</comment>
<dbReference type="PANTHER" id="PTHR42788">
    <property type="entry name" value="TAURINE IMPORT ATP-BINDING PROTEIN-RELATED"/>
    <property type="match status" value="1"/>
</dbReference>
<proteinExistence type="inferred from homology"/>
<evidence type="ECO:0000313" key="6">
    <source>
        <dbReference type="EMBL" id="TNC06639.1"/>
    </source>
</evidence>
<dbReference type="Gene3D" id="3.40.50.300">
    <property type="entry name" value="P-loop containing nucleotide triphosphate hydrolases"/>
    <property type="match status" value="1"/>
</dbReference>
<dbReference type="OrthoDB" id="9797536at2"/>
<dbReference type="GO" id="GO:0016887">
    <property type="term" value="F:ATP hydrolysis activity"/>
    <property type="evidence" value="ECO:0007669"/>
    <property type="project" value="InterPro"/>
</dbReference>
<dbReference type="PROSITE" id="PS00211">
    <property type="entry name" value="ABC_TRANSPORTER_1"/>
    <property type="match status" value="1"/>
</dbReference>
<gene>
    <name evidence="6" type="ORF">FF100_34210</name>
</gene>
<evidence type="ECO:0000256" key="1">
    <source>
        <dbReference type="ARBA" id="ARBA00005417"/>
    </source>
</evidence>
<organism evidence="6 7">
    <name type="scientific">Methylobacterium terricola</name>
    <dbReference type="NCBI Taxonomy" id="2583531"/>
    <lineage>
        <taxon>Bacteria</taxon>
        <taxon>Pseudomonadati</taxon>
        <taxon>Pseudomonadota</taxon>
        <taxon>Alphaproteobacteria</taxon>
        <taxon>Hyphomicrobiales</taxon>
        <taxon>Methylobacteriaceae</taxon>
        <taxon>Methylobacterium</taxon>
    </lineage>
</organism>
<accession>A0A5C4L5H0</accession>
<dbReference type="InterPro" id="IPR050166">
    <property type="entry name" value="ABC_transporter_ATP-bind"/>
</dbReference>